<dbReference type="Pfam" id="PF25023">
    <property type="entry name" value="TEN_YD-shell"/>
    <property type="match status" value="1"/>
</dbReference>
<dbReference type="PRINTS" id="PR00394">
    <property type="entry name" value="RHSPROTEIN"/>
</dbReference>
<sequence>MHYIYENGRLIRRQVRPGGIDVYYDHDAAGRISAMRVRIEDPHYPNEVTVLTNVLYGADGRVLGWTWGNGTLAVREYDEDGRVVLIDSNGQSTYTYDDASRITAITTDGSVPYNMAPSWTYGYDDLDRLTGASRAFLGASRTYAYDANGNRTQQGGTNAVAYTYDNPLTSNQLTSITGSHSRSYAYDAAGNLTSDGLIDFTYDGAGRMIASSMGATTYGYNGRGQRTTKRMNGELTGGHYVYDEEGHLIEKCLRDAAASDVCDRYTHQQILWLEDIPVATALYTLLFDPEGYVEWSFTELFNVHTDHLNTPRRLTRADPWSGNQMTWAWRAEPFGVDSVSSYFPGYLHGLTFDLRFPGQLFDAETGLNYNNYRDYDPSLGRYVQSDPLGLGGGINTYGYVSQNPVSRFDPWGLTEEDVNIISDYIDLHFPDIDRRGGYSFDDPNPGARASTDKWTGVTSLSKDLRCKILDFHQFNDLVQTMFHESMHSTDSWWQGVKDGAWDAFGLLSANHSSIYNRVQYEFVARHRYPTGPTWGTPSDHVPDIELLYWDSRHAGNRVPCDCK</sequence>
<dbReference type="InterPro" id="IPR022385">
    <property type="entry name" value="Rhs_assc_core"/>
</dbReference>
<organism evidence="3 4">
    <name type="scientific">Steroidobacter flavus</name>
    <dbReference type="NCBI Taxonomy" id="1842136"/>
    <lineage>
        <taxon>Bacteria</taxon>
        <taxon>Pseudomonadati</taxon>
        <taxon>Pseudomonadota</taxon>
        <taxon>Gammaproteobacteria</taxon>
        <taxon>Steroidobacterales</taxon>
        <taxon>Steroidobacteraceae</taxon>
        <taxon>Steroidobacter</taxon>
    </lineage>
</organism>
<dbReference type="PANTHER" id="PTHR32305:SF15">
    <property type="entry name" value="PROTEIN RHSA-RELATED"/>
    <property type="match status" value="1"/>
</dbReference>
<evidence type="ECO:0000259" key="2">
    <source>
        <dbReference type="Pfam" id="PF25023"/>
    </source>
</evidence>
<reference evidence="4" key="1">
    <citation type="journal article" date="2019" name="Int. J. Syst. Evol. Microbiol.">
        <title>The Global Catalogue of Microorganisms (GCM) 10K type strain sequencing project: providing services to taxonomists for standard genome sequencing and annotation.</title>
        <authorList>
            <consortium name="The Broad Institute Genomics Platform"/>
            <consortium name="The Broad Institute Genome Sequencing Center for Infectious Disease"/>
            <person name="Wu L."/>
            <person name="Ma J."/>
        </authorList>
    </citation>
    <scope>NUCLEOTIDE SEQUENCE [LARGE SCALE GENOMIC DNA]</scope>
    <source>
        <strain evidence="4">CGMCC 1.10759</strain>
    </source>
</reference>
<dbReference type="RefSeq" id="WP_380602991.1">
    <property type="nucleotide sequence ID" value="NZ_JBHSDU010000015.1"/>
</dbReference>
<dbReference type="EMBL" id="JBHSDU010000015">
    <property type="protein sequence ID" value="MFC4313026.1"/>
    <property type="molecule type" value="Genomic_DNA"/>
</dbReference>
<dbReference type="Pfam" id="PF05593">
    <property type="entry name" value="RHS_repeat"/>
    <property type="match status" value="1"/>
</dbReference>
<feature type="domain" description="Teneurin-like YD-shell" evidence="2">
    <location>
        <begin position="123"/>
        <end position="386"/>
    </location>
</feature>
<keyword evidence="4" id="KW-1185">Reference proteome</keyword>
<dbReference type="InterPro" id="IPR050708">
    <property type="entry name" value="T6SS_VgrG/RHS"/>
</dbReference>
<dbReference type="InterPro" id="IPR056823">
    <property type="entry name" value="TEN-like_YD-shell"/>
</dbReference>
<proteinExistence type="predicted"/>
<protein>
    <submittedName>
        <fullName evidence="3">RHS repeat-associated core domain-containing protein</fullName>
    </submittedName>
</protein>
<evidence type="ECO:0000313" key="4">
    <source>
        <dbReference type="Proteomes" id="UP001595904"/>
    </source>
</evidence>
<comment type="caution">
    <text evidence="3">The sequence shown here is derived from an EMBL/GenBank/DDBJ whole genome shotgun (WGS) entry which is preliminary data.</text>
</comment>
<dbReference type="Proteomes" id="UP001595904">
    <property type="component" value="Unassembled WGS sequence"/>
</dbReference>
<keyword evidence="1" id="KW-0677">Repeat</keyword>
<evidence type="ECO:0000313" key="3">
    <source>
        <dbReference type="EMBL" id="MFC4313026.1"/>
    </source>
</evidence>
<name>A0ABV8SZH8_9GAMM</name>
<dbReference type="InterPro" id="IPR006530">
    <property type="entry name" value="YD"/>
</dbReference>
<dbReference type="Gene3D" id="2.180.10.10">
    <property type="entry name" value="RHS repeat-associated core"/>
    <property type="match status" value="1"/>
</dbReference>
<dbReference type="NCBIfam" id="TIGR01643">
    <property type="entry name" value="YD_repeat_2x"/>
    <property type="match status" value="1"/>
</dbReference>
<dbReference type="InterPro" id="IPR031325">
    <property type="entry name" value="RHS_repeat"/>
</dbReference>
<dbReference type="NCBIfam" id="TIGR03696">
    <property type="entry name" value="Rhs_assc_core"/>
    <property type="match status" value="1"/>
</dbReference>
<evidence type="ECO:0000256" key="1">
    <source>
        <dbReference type="ARBA" id="ARBA00022737"/>
    </source>
</evidence>
<gene>
    <name evidence="3" type="ORF">ACFPN2_28340</name>
</gene>
<dbReference type="PANTHER" id="PTHR32305">
    <property type="match status" value="1"/>
</dbReference>
<accession>A0ABV8SZH8</accession>